<sequence>MYGRRVYGAFVANFSGVELSWRTFASDCAMELSCHARVYLGDKQDNKYPNENATSAKVMPKSFDIDPSASTRVSPPPKSRSGVEIRAVPTRWPSARSTPTAPSGRRRAGGCRGAATSSRRGEVWRSQQRRPPYADADHEGDY</sequence>
<name>A0ABN8HSZ6_9NEOP</name>
<feature type="region of interest" description="Disordered" evidence="1">
    <location>
        <begin position="43"/>
        <end position="142"/>
    </location>
</feature>
<dbReference type="Proteomes" id="UP000837857">
    <property type="component" value="Chromosome 12"/>
</dbReference>
<reference evidence="2" key="1">
    <citation type="submission" date="2022-03" db="EMBL/GenBank/DDBJ databases">
        <authorList>
            <person name="Martin H S."/>
        </authorList>
    </citation>
    <scope>NUCLEOTIDE SEQUENCE</scope>
</reference>
<accession>A0ABN8HSZ6</accession>
<feature type="non-terminal residue" evidence="2">
    <location>
        <position position="142"/>
    </location>
</feature>
<gene>
    <name evidence="2" type="ORF">IPOD504_LOCUS2769</name>
</gene>
<dbReference type="EMBL" id="OW152824">
    <property type="protein sequence ID" value="CAH2040732.1"/>
    <property type="molecule type" value="Genomic_DNA"/>
</dbReference>
<keyword evidence="3" id="KW-1185">Reference proteome</keyword>
<proteinExistence type="predicted"/>
<evidence type="ECO:0000256" key="1">
    <source>
        <dbReference type="SAM" id="MobiDB-lite"/>
    </source>
</evidence>
<evidence type="ECO:0000313" key="3">
    <source>
        <dbReference type="Proteomes" id="UP000837857"/>
    </source>
</evidence>
<organism evidence="2 3">
    <name type="scientific">Iphiclides podalirius</name>
    <name type="common">scarce swallowtail</name>
    <dbReference type="NCBI Taxonomy" id="110791"/>
    <lineage>
        <taxon>Eukaryota</taxon>
        <taxon>Metazoa</taxon>
        <taxon>Ecdysozoa</taxon>
        <taxon>Arthropoda</taxon>
        <taxon>Hexapoda</taxon>
        <taxon>Insecta</taxon>
        <taxon>Pterygota</taxon>
        <taxon>Neoptera</taxon>
        <taxon>Endopterygota</taxon>
        <taxon>Lepidoptera</taxon>
        <taxon>Glossata</taxon>
        <taxon>Ditrysia</taxon>
        <taxon>Papilionoidea</taxon>
        <taxon>Papilionidae</taxon>
        <taxon>Papilioninae</taxon>
        <taxon>Iphiclides</taxon>
    </lineage>
</organism>
<protein>
    <submittedName>
        <fullName evidence="2">Uncharacterized protein</fullName>
    </submittedName>
</protein>
<evidence type="ECO:0000313" key="2">
    <source>
        <dbReference type="EMBL" id="CAH2040732.1"/>
    </source>
</evidence>